<dbReference type="InterPro" id="IPR006115">
    <property type="entry name" value="6PGDH_NADP-bd"/>
</dbReference>
<evidence type="ECO:0000256" key="2">
    <source>
        <dbReference type="ARBA" id="ARBA00023027"/>
    </source>
</evidence>
<feature type="domain" description="6-phosphogluconate dehydrogenase NADP-binding" evidence="4">
    <location>
        <begin position="8"/>
        <end position="168"/>
    </location>
</feature>
<dbReference type="GO" id="GO:0051287">
    <property type="term" value="F:NAD binding"/>
    <property type="evidence" value="ECO:0007669"/>
    <property type="project" value="InterPro"/>
</dbReference>
<dbReference type="Pfam" id="PF03446">
    <property type="entry name" value="NAD_binding_2"/>
    <property type="match status" value="1"/>
</dbReference>
<evidence type="ECO:0000313" key="7">
    <source>
        <dbReference type="Proteomes" id="UP000494183"/>
    </source>
</evidence>
<dbReference type="PANTHER" id="PTHR22981:SF7">
    <property type="entry name" value="3-HYDROXYISOBUTYRATE DEHYDROGENASE, MITOCHONDRIAL"/>
    <property type="match status" value="1"/>
</dbReference>
<keyword evidence="7" id="KW-1185">Reference proteome</keyword>
<evidence type="ECO:0000259" key="4">
    <source>
        <dbReference type="Pfam" id="PF03446"/>
    </source>
</evidence>
<dbReference type="SUPFAM" id="SSF51735">
    <property type="entry name" value="NAD(P)-binding Rossmann-fold domains"/>
    <property type="match status" value="1"/>
</dbReference>
<dbReference type="InterPro" id="IPR008927">
    <property type="entry name" value="6-PGluconate_DH-like_C_sf"/>
</dbReference>
<gene>
    <name evidence="6" type="primary">mmsB_2</name>
    <name evidence="6" type="ORF">LMG6000_00492</name>
</gene>
<feature type="active site" evidence="3">
    <location>
        <position position="177"/>
    </location>
</feature>
<dbReference type="InterPro" id="IPR013328">
    <property type="entry name" value="6PGD_dom2"/>
</dbReference>
<evidence type="ECO:0000259" key="5">
    <source>
        <dbReference type="Pfam" id="PF14833"/>
    </source>
</evidence>
<dbReference type="EC" id="1.1.1.31" evidence="6"/>
<dbReference type="Gene3D" id="3.40.50.720">
    <property type="entry name" value="NAD(P)-binding Rossmann-like Domain"/>
    <property type="match status" value="1"/>
</dbReference>
<keyword evidence="2" id="KW-0520">NAD</keyword>
<protein>
    <submittedName>
        <fullName evidence="6">3-hydroxyisobutyrate dehydrogenase</fullName>
        <ecNumber evidence="6">1.1.1.31</ecNumber>
    </submittedName>
</protein>
<dbReference type="Proteomes" id="UP000494183">
    <property type="component" value="Unassembled WGS sequence"/>
</dbReference>
<organism evidence="6 7">
    <name type="scientific">Achromobacter insolitus</name>
    <dbReference type="NCBI Taxonomy" id="217204"/>
    <lineage>
        <taxon>Bacteria</taxon>
        <taxon>Pseudomonadati</taxon>
        <taxon>Pseudomonadota</taxon>
        <taxon>Betaproteobacteria</taxon>
        <taxon>Burkholderiales</taxon>
        <taxon>Alcaligenaceae</taxon>
        <taxon>Achromobacter</taxon>
    </lineage>
</organism>
<dbReference type="PIRSF" id="PIRSF000103">
    <property type="entry name" value="HIBADH"/>
    <property type="match status" value="1"/>
</dbReference>
<dbReference type="InterPro" id="IPR036291">
    <property type="entry name" value="NAD(P)-bd_dom_sf"/>
</dbReference>
<reference evidence="6 7" key="1">
    <citation type="submission" date="2020-04" db="EMBL/GenBank/DDBJ databases">
        <authorList>
            <person name="De Canck E."/>
        </authorList>
    </citation>
    <scope>NUCLEOTIDE SEQUENCE [LARGE SCALE GENOMIC DNA]</scope>
    <source>
        <strain evidence="6 7">LMG 6000</strain>
    </source>
</reference>
<dbReference type="EMBL" id="CADILH010000001">
    <property type="protein sequence ID" value="CAB3929440.1"/>
    <property type="molecule type" value="Genomic_DNA"/>
</dbReference>
<feature type="domain" description="3-hydroxyisobutyrate dehydrogenase-like NAD-binding" evidence="5">
    <location>
        <begin position="171"/>
        <end position="285"/>
    </location>
</feature>
<sequence length="298" mass="30986">MHMDPIKTVAFIGAGNMGAPMALCALRAGYELTICDRNPVVREAFAAQGVRTTADVAACAAADAIIVLLANDAQIIEAMLGEHGLAKAIPAGHRPLVCMMSTTLPATLRALEVPLAAVGAGLLDAPVSGGIVGAQEGTLTIMLGGSKENVLRAQPLMQTMGKRIFHCGPLGNAAVTKIINNMLCVTNMFLTAEAVELAAAHGVDFEHLAPVLEVSTGLNFLTADATAGRAQYRAWVPTEAAFADIHRIISKDLHLAMALGDAASLDLGMLKQVSGFVDEHGGQAGARWKRAGEPPHTE</sequence>
<evidence type="ECO:0000313" key="6">
    <source>
        <dbReference type="EMBL" id="CAB3929440.1"/>
    </source>
</evidence>
<evidence type="ECO:0000256" key="3">
    <source>
        <dbReference type="PIRSR" id="PIRSR000103-1"/>
    </source>
</evidence>
<proteinExistence type="predicted"/>
<dbReference type="PANTHER" id="PTHR22981">
    <property type="entry name" value="3-HYDROXYISOBUTYRATE DEHYDROGENASE-RELATED"/>
    <property type="match status" value="1"/>
</dbReference>
<dbReference type="AlphaFoldDB" id="A0A6S7F3K3"/>
<dbReference type="InterPro" id="IPR015815">
    <property type="entry name" value="HIBADH-related"/>
</dbReference>
<dbReference type="SUPFAM" id="SSF48179">
    <property type="entry name" value="6-phosphogluconate dehydrogenase C-terminal domain-like"/>
    <property type="match status" value="1"/>
</dbReference>
<dbReference type="GO" id="GO:0008442">
    <property type="term" value="F:3-hydroxyisobutyrate dehydrogenase activity"/>
    <property type="evidence" value="ECO:0007669"/>
    <property type="project" value="UniProtKB-EC"/>
</dbReference>
<dbReference type="GO" id="GO:0050661">
    <property type="term" value="F:NADP binding"/>
    <property type="evidence" value="ECO:0007669"/>
    <property type="project" value="InterPro"/>
</dbReference>
<dbReference type="Gene3D" id="1.10.1040.10">
    <property type="entry name" value="N-(1-d-carboxylethyl)-l-norvaline Dehydrogenase, domain 2"/>
    <property type="match status" value="1"/>
</dbReference>
<name>A0A6S7F3K3_9BURK</name>
<keyword evidence="1 6" id="KW-0560">Oxidoreductase</keyword>
<accession>A0A6S7F3K3</accession>
<dbReference type="InterPro" id="IPR029154">
    <property type="entry name" value="HIBADH-like_NADP-bd"/>
</dbReference>
<evidence type="ECO:0000256" key="1">
    <source>
        <dbReference type="ARBA" id="ARBA00023002"/>
    </source>
</evidence>
<dbReference type="Pfam" id="PF14833">
    <property type="entry name" value="NAD_binding_11"/>
    <property type="match status" value="1"/>
</dbReference>